<evidence type="ECO:0000313" key="4">
    <source>
        <dbReference type="Proteomes" id="UP001291926"/>
    </source>
</evidence>
<accession>A0ABR0DDF4</accession>
<organism evidence="3 4">
    <name type="scientific">Penstemon davidsonii</name>
    <dbReference type="NCBI Taxonomy" id="160366"/>
    <lineage>
        <taxon>Eukaryota</taxon>
        <taxon>Viridiplantae</taxon>
        <taxon>Streptophyta</taxon>
        <taxon>Embryophyta</taxon>
        <taxon>Tracheophyta</taxon>
        <taxon>Spermatophyta</taxon>
        <taxon>Magnoliopsida</taxon>
        <taxon>eudicotyledons</taxon>
        <taxon>Gunneridae</taxon>
        <taxon>Pentapetalae</taxon>
        <taxon>asterids</taxon>
        <taxon>lamiids</taxon>
        <taxon>Lamiales</taxon>
        <taxon>Plantaginaceae</taxon>
        <taxon>Cheloneae</taxon>
        <taxon>Penstemon</taxon>
    </lineage>
</organism>
<dbReference type="Proteomes" id="UP001291926">
    <property type="component" value="Unassembled WGS sequence"/>
</dbReference>
<feature type="compositionally biased region" description="Basic and acidic residues" evidence="1">
    <location>
        <begin position="1"/>
        <end position="16"/>
    </location>
</feature>
<dbReference type="InterPro" id="IPR036047">
    <property type="entry name" value="F-box-like_dom_sf"/>
</dbReference>
<dbReference type="Pfam" id="PF00646">
    <property type="entry name" value="F-box"/>
    <property type="match status" value="1"/>
</dbReference>
<sequence length="77" mass="8671">MDLRLPESSNVRDSRTHPLQKQTESELPPEMLEDIIYRLELEDSIRSLVVSKSWLAAAISVRISNKPPVADGFPAIL</sequence>
<evidence type="ECO:0000313" key="3">
    <source>
        <dbReference type="EMBL" id="KAK4487278.1"/>
    </source>
</evidence>
<evidence type="ECO:0000256" key="1">
    <source>
        <dbReference type="SAM" id="MobiDB-lite"/>
    </source>
</evidence>
<reference evidence="3 4" key="1">
    <citation type="journal article" date="2023" name="bioRxiv">
        <title>Genome report: Whole genome sequence and annotation of Penstemon davidsonii.</title>
        <authorList>
            <person name="Ostevik K.L."/>
            <person name="Alabady M."/>
            <person name="Zhang M."/>
            <person name="Rausher M.D."/>
        </authorList>
    </citation>
    <scope>NUCLEOTIDE SEQUENCE [LARGE SCALE GENOMIC DNA]</scope>
    <source>
        <strain evidence="3">DNT005</strain>
        <tissue evidence="3">Whole leaf</tissue>
    </source>
</reference>
<protein>
    <recommendedName>
        <fullName evidence="2">F-box domain-containing protein</fullName>
    </recommendedName>
</protein>
<dbReference type="SUPFAM" id="SSF81383">
    <property type="entry name" value="F-box domain"/>
    <property type="match status" value="1"/>
</dbReference>
<gene>
    <name evidence="3" type="ORF">RD792_006117</name>
</gene>
<feature type="domain" description="F-box" evidence="2">
    <location>
        <begin position="25"/>
        <end position="62"/>
    </location>
</feature>
<dbReference type="EMBL" id="JAYDYQ010002094">
    <property type="protein sequence ID" value="KAK4487278.1"/>
    <property type="molecule type" value="Genomic_DNA"/>
</dbReference>
<feature type="region of interest" description="Disordered" evidence="1">
    <location>
        <begin position="1"/>
        <end position="27"/>
    </location>
</feature>
<comment type="caution">
    <text evidence="3">The sequence shown here is derived from an EMBL/GenBank/DDBJ whole genome shotgun (WGS) entry which is preliminary data.</text>
</comment>
<dbReference type="InterPro" id="IPR001810">
    <property type="entry name" value="F-box_dom"/>
</dbReference>
<name>A0ABR0DDF4_9LAMI</name>
<proteinExistence type="predicted"/>
<evidence type="ECO:0000259" key="2">
    <source>
        <dbReference type="Pfam" id="PF00646"/>
    </source>
</evidence>
<keyword evidence="4" id="KW-1185">Reference proteome</keyword>